<dbReference type="InterPro" id="IPR050812">
    <property type="entry name" value="Preph/Arog_dehydrog"/>
</dbReference>
<dbReference type="InterPro" id="IPR002912">
    <property type="entry name" value="ACT_dom"/>
</dbReference>
<feature type="domain" description="Prephenate/arogenate dehydrogenase" evidence="10">
    <location>
        <begin position="8"/>
        <end position="289"/>
    </location>
</feature>
<evidence type="ECO:0000256" key="4">
    <source>
        <dbReference type="ARBA" id="ARBA00016891"/>
    </source>
</evidence>
<dbReference type="Gene3D" id="3.40.50.720">
    <property type="entry name" value="NAD(P)-binding Rossmann-like Domain"/>
    <property type="match status" value="1"/>
</dbReference>
<organism evidence="12 13">
    <name type="scientific">Salinibacterium xinjiangense</name>
    <dbReference type="NCBI Taxonomy" id="386302"/>
    <lineage>
        <taxon>Bacteria</taxon>
        <taxon>Bacillati</taxon>
        <taxon>Actinomycetota</taxon>
        <taxon>Actinomycetes</taxon>
        <taxon>Micrococcales</taxon>
        <taxon>Microbacteriaceae</taxon>
        <taxon>Salinibacterium</taxon>
    </lineage>
</organism>
<evidence type="ECO:0000256" key="2">
    <source>
        <dbReference type="ARBA" id="ARBA00007964"/>
    </source>
</evidence>
<evidence type="ECO:0000313" key="13">
    <source>
        <dbReference type="Proteomes" id="UP000219440"/>
    </source>
</evidence>
<dbReference type="InterPro" id="IPR045865">
    <property type="entry name" value="ACT-like_dom_sf"/>
</dbReference>
<comment type="catalytic activity">
    <reaction evidence="9">
        <text>prephenate + NAD(+) = 3-(4-hydroxyphenyl)pyruvate + CO2 + NADH</text>
        <dbReference type="Rhea" id="RHEA:13869"/>
        <dbReference type="ChEBI" id="CHEBI:16526"/>
        <dbReference type="ChEBI" id="CHEBI:29934"/>
        <dbReference type="ChEBI" id="CHEBI:36242"/>
        <dbReference type="ChEBI" id="CHEBI:57540"/>
        <dbReference type="ChEBI" id="CHEBI:57945"/>
        <dbReference type="EC" id="1.3.1.12"/>
    </reaction>
</comment>
<dbReference type="PROSITE" id="PS51176">
    <property type="entry name" value="PDH_ADH"/>
    <property type="match status" value="1"/>
</dbReference>
<gene>
    <name evidence="12" type="ORF">SAMN06296378_2408</name>
</gene>
<keyword evidence="13" id="KW-1185">Reference proteome</keyword>
<keyword evidence="7" id="KW-0520">NAD</keyword>
<dbReference type="GO" id="GO:0006571">
    <property type="term" value="P:tyrosine biosynthetic process"/>
    <property type="evidence" value="ECO:0007669"/>
    <property type="project" value="UniProtKB-UniPathway"/>
</dbReference>
<dbReference type="Gene3D" id="1.10.3660.10">
    <property type="entry name" value="6-phosphogluconate dehydrogenase C-terminal like domain"/>
    <property type="match status" value="1"/>
</dbReference>
<dbReference type="InterPro" id="IPR003099">
    <property type="entry name" value="Prephen_DH"/>
</dbReference>
<dbReference type="EC" id="1.3.1.12" evidence="3"/>
<comment type="pathway">
    <text evidence="1">Amino-acid biosynthesis; L-tyrosine biosynthesis; (4-hydroxyphenyl)pyruvate from prephenate (NAD(+) route): step 1/1.</text>
</comment>
<dbReference type="InterPro" id="IPR008927">
    <property type="entry name" value="6-PGluconate_DH-like_C_sf"/>
</dbReference>
<evidence type="ECO:0000256" key="7">
    <source>
        <dbReference type="ARBA" id="ARBA00023027"/>
    </source>
</evidence>
<name>A0A2C8ZYN2_9MICO</name>
<evidence type="ECO:0000256" key="6">
    <source>
        <dbReference type="ARBA" id="ARBA00023002"/>
    </source>
</evidence>
<evidence type="ECO:0000256" key="5">
    <source>
        <dbReference type="ARBA" id="ARBA00022498"/>
    </source>
</evidence>
<dbReference type="Proteomes" id="UP000219440">
    <property type="component" value="Unassembled WGS sequence"/>
</dbReference>
<dbReference type="EMBL" id="OCST01000004">
    <property type="protein sequence ID" value="SOE71135.1"/>
    <property type="molecule type" value="Genomic_DNA"/>
</dbReference>
<dbReference type="SUPFAM" id="SSF51735">
    <property type="entry name" value="NAD(P)-binding Rossmann-fold domains"/>
    <property type="match status" value="1"/>
</dbReference>
<dbReference type="Pfam" id="PF20463">
    <property type="entry name" value="PDH_C"/>
    <property type="match status" value="1"/>
</dbReference>
<keyword evidence="6" id="KW-0560">Oxidoreductase</keyword>
<keyword evidence="5" id="KW-0827">Tyrosine biosynthesis</keyword>
<dbReference type="InterPro" id="IPR046826">
    <property type="entry name" value="PDH_N"/>
</dbReference>
<dbReference type="NCBIfam" id="NF005111">
    <property type="entry name" value="PRK06545.2-3"/>
    <property type="match status" value="1"/>
</dbReference>
<feature type="domain" description="ACT" evidence="11">
    <location>
        <begin position="293"/>
        <end position="363"/>
    </location>
</feature>
<dbReference type="UniPathway" id="UPA00122">
    <property type="reaction ID" value="UER00961"/>
</dbReference>
<comment type="similarity">
    <text evidence="2">Belongs to the prephenate/arogenate dehydrogenase family.</text>
</comment>
<evidence type="ECO:0000256" key="9">
    <source>
        <dbReference type="ARBA" id="ARBA00049260"/>
    </source>
</evidence>
<dbReference type="PANTHER" id="PTHR21363">
    <property type="entry name" value="PREPHENATE DEHYDROGENASE"/>
    <property type="match status" value="1"/>
</dbReference>
<dbReference type="PANTHER" id="PTHR21363:SF0">
    <property type="entry name" value="PREPHENATE DEHYDROGENASE [NADP(+)]"/>
    <property type="match status" value="1"/>
</dbReference>
<keyword evidence="8" id="KW-0057">Aromatic amino acid biosynthesis</keyword>
<proteinExistence type="inferred from homology"/>
<evidence type="ECO:0000256" key="8">
    <source>
        <dbReference type="ARBA" id="ARBA00023141"/>
    </source>
</evidence>
<dbReference type="SUPFAM" id="SSF55021">
    <property type="entry name" value="ACT-like"/>
    <property type="match status" value="1"/>
</dbReference>
<dbReference type="OrthoDB" id="9802008at2"/>
<evidence type="ECO:0000259" key="11">
    <source>
        <dbReference type="PROSITE" id="PS51671"/>
    </source>
</evidence>
<protein>
    <recommendedName>
        <fullName evidence="4">Prephenate dehydrogenase</fullName>
        <ecNumber evidence="3">1.3.1.12</ecNumber>
    </recommendedName>
</protein>
<dbReference type="PROSITE" id="PS51671">
    <property type="entry name" value="ACT"/>
    <property type="match status" value="1"/>
</dbReference>
<dbReference type="RefSeq" id="WP_097061437.1">
    <property type="nucleotide sequence ID" value="NZ_BMLC01000003.1"/>
</dbReference>
<keyword evidence="8" id="KW-0028">Amino-acid biosynthesis</keyword>
<evidence type="ECO:0000256" key="1">
    <source>
        <dbReference type="ARBA" id="ARBA00005067"/>
    </source>
</evidence>
<dbReference type="GO" id="GO:0008977">
    <property type="term" value="F:prephenate dehydrogenase (NAD+) activity"/>
    <property type="evidence" value="ECO:0007669"/>
    <property type="project" value="UniProtKB-EC"/>
</dbReference>
<dbReference type="Pfam" id="PF02153">
    <property type="entry name" value="PDH_N"/>
    <property type="match status" value="1"/>
</dbReference>
<evidence type="ECO:0000256" key="3">
    <source>
        <dbReference type="ARBA" id="ARBA00012068"/>
    </source>
</evidence>
<dbReference type="GO" id="GO:0070403">
    <property type="term" value="F:NAD+ binding"/>
    <property type="evidence" value="ECO:0007669"/>
    <property type="project" value="InterPro"/>
</dbReference>
<dbReference type="GO" id="GO:0004665">
    <property type="term" value="F:prephenate dehydrogenase (NADP+) activity"/>
    <property type="evidence" value="ECO:0007669"/>
    <property type="project" value="InterPro"/>
</dbReference>
<dbReference type="InterPro" id="IPR046825">
    <property type="entry name" value="PDH_C"/>
</dbReference>
<accession>A0A2C8ZYN2</accession>
<dbReference type="AlphaFoldDB" id="A0A2C8ZYN2"/>
<sequence length="363" mass="37627">MSDRRLEGPVRIVGAGLLGASIGLALRERGVDVILDDVSPSALDLAIDYGAGRPAADGDLPALVVVCVPPDVVARVVAAELAAHPIALVTDVASVKVAPLEQLRALGVDLSRYIGSHPMAGRERSGAISARADLFIGRPWVIAGHDAISYGRAAQVEQLALDLGAIPMEMTAGEHDRNVALVSHTPQVVASLLARRLSGATDSAVALAGQGLRDTTRIASSEPELWVQILGANAEPVAEILAAFRDDLDAMIAALQQPTAPGARRAIAESLAGGNAGVARIPGKHGQASHFSQIVVKVDDTPGELARLLTDIGEAGVNMEDLRLEHSPGAQIGLAEISVLPEVEERLVSELSARGWKIAGAFA</sequence>
<dbReference type="SUPFAM" id="SSF48179">
    <property type="entry name" value="6-phosphogluconate dehydrogenase C-terminal domain-like"/>
    <property type="match status" value="1"/>
</dbReference>
<dbReference type="NCBIfam" id="NF005112">
    <property type="entry name" value="PRK06545.2-4"/>
    <property type="match status" value="1"/>
</dbReference>
<evidence type="ECO:0000313" key="12">
    <source>
        <dbReference type="EMBL" id="SOE71135.1"/>
    </source>
</evidence>
<reference evidence="12 13" key="1">
    <citation type="submission" date="2017-09" db="EMBL/GenBank/DDBJ databases">
        <authorList>
            <person name="Ehlers B."/>
            <person name="Leendertz F.H."/>
        </authorList>
    </citation>
    <scope>NUCLEOTIDE SEQUENCE [LARGE SCALE GENOMIC DNA]</scope>
    <source>
        <strain evidence="12 13">CGMCC 1.05381</strain>
    </source>
</reference>
<evidence type="ECO:0000259" key="10">
    <source>
        <dbReference type="PROSITE" id="PS51176"/>
    </source>
</evidence>
<dbReference type="InterPro" id="IPR036291">
    <property type="entry name" value="NAD(P)-bd_dom_sf"/>
</dbReference>